<accession>A0A427YK58</accession>
<dbReference type="Pfam" id="PF25539">
    <property type="entry name" value="Bestrophin_2"/>
    <property type="match status" value="2"/>
</dbReference>
<evidence type="ECO:0000256" key="8">
    <source>
        <dbReference type="SAM" id="MobiDB-lite"/>
    </source>
</evidence>
<reference evidence="10 11" key="1">
    <citation type="submission" date="2018-11" db="EMBL/GenBank/DDBJ databases">
        <title>Genome sequence of Saitozyma podzolica DSM 27192.</title>
        <authorList>
            <person name="Aliyu H."/>
            <person name="Gorte O."/>
            <person name="Ochsenreither K."/>
        </authorList>
    </citation>
    <scope>NUCLEOTIDE SEQUENCE [LARGE SCALE GENOMIC DNA]</scope>
    <source>
        <strain evidence="10 11">DSM 27192</strain>
    </source>
</reference>
<keyword evidence="5 9" id="KW-1133">Transmembrane helix</keyword>
<dbReference type="InterPro" id="IPR044669">
    <property type="entry name" value="YneE/VCCN1/2-like"/>
</dbReference>
<dbReference type="PANTHER" id="PTHR33281">
    <property type="entry name" value="UPF0187 PROTEIN YNEE"/>
    <property type="match status" value="1"/>
</dbReference>
<keyword evidence="4 9" id="KW-0812">Transmembrane</keyword>
<evidence type="ECO:0000256" key="4">
    <source>
        <dbReference type="ARBA" id="ARBA00022692"/>
    </source>
</evidence>
<dbReference type="GO" id="GO:0005254">
    <property type="term" value="F:chloride channel activity"/>
    <property type="evidence" value="ECO:0007669"/>
    <property type="project" value="InterPro"/>
</dbReference>
<keyword evidence="7 9" id="KW-0472">Membrane</keyword>
<evidence type="ECO:0000256" key="7">
    <source>
        <dbReference type="ARBA" id="ARBA00023136"/>
    </source>
</evidence>
<evidence type="ECO:0000256" key="2">
    <source>
        <dbReference type="ARBA" id="ARBA00022448"/>
    </source>
</evidence>
<gene>
    <name evidence="10" type="ORF">EHS25_009782</name>
</gene>
<dbReference type="GO" id="GO:0005886">
    <property type="term" value="C:plasma membrane"/>
    <property type="evidence" value="ECO:0007669"/>
    <property type="project" value="UniProtKB-SubCell"/>
</dbReference>
<comment type="subcellular location">
    <subcellularLocation>
        <location evidence="1">Cell membrane</location>
        <topology evidence="1">Multi-pass membrane protein</topology>
    </subcellularLocation>
</comment>
<dbReference type="PANTHER" id="PTHR33281:SF19">
    <property type="entry name" value="VOLTAGE-DEPENDENT ANION CHANNEL-FORMING PROTEIN YNEE"/>
    <property type="match status" value="1"/>
</dbReference>
<feature type="compositionally biased region" description="Low complexity" evidence="8">
    <location>
        <begin position="481"/>
        <end position="493"/>
    </location>
</feature>
<feature type="region of interest" description="Disordered" evidence="8">
    <location>
        <begin position="197"/>
        <end position="226"/>
    </location>
</feature>
<dbReference type="STRING" id="1890683.A0A427YK58"/>
<evidence type="ECO:0000256" key="9">
    <source>
        <dbReference type="SAM" id="Phobius"/>
    </source>
</evidence>
<evidence type="ECO:0000256" key="6">
    <source>
        <dbReference type="ARBA" id="ARBA00023065"/>
    </source>
</evidence>
<evidence type="ECO:0000256" key="1">
    <source>
        <dbReference type="ARBA" id="ARBA00004651"/>
    </source>
</evidence>
<comment type="caution">
    <text evidence="10">The sequence shown here is derived from an EMBL/GenBank/DDBJ whole genome shotgun (WGS) entry which is preliminary data.</text>
</comment>
<organism evidence="10 11">
    <name type="scientific">Saitozyma podzolica</name>
    <dbReference type="NCBI Taxonomy" id="1890683"/>
    <lineage>
        <taxon>Eukaryota</taxon>
        <taxon>Fungi</taxon>
        <taxon>Dikarya</taxon>
        <taxon>Basidiomycota</taxon>
        <taxon>Agaricomycotina</taxon>
        <taxon>Tremellomycetes</taxon>
        <taxon>Tremellales</taxon>
        <taxon>Trimorphomycetaceae</taxon>
        <taxon>Saitozyma</taxon>
    </lineage>
</organism>
<evidence type="ECO:0000256" key="5">
    <source>
        <dbReference type="ARBA" id="ARBA00022989"/>
    </source>
</evidence>
<dbReference type="Proteomes" id="UP000279259">
    <property type="component" value="Unassembled WGS sequence"/>
</dbReference>
<dbReference type="EMBL" id="RSCD01000008">
    <property type="protein sequence ID" value="RSH91483.1"/>
    <property type="molecule type" value="Genomic_DNA"/>
</dbReference>
<name>A0A427YK58_9TREE</name>
<dbReference type="OrthoDB" id="1368at2759"/>
<keyword evidence="6" id="KW-0406">Ion transport</keyword>
<proteinExistence type="predicted"/>
<keyword evidence="3" id="KW-1003">Cell membrane</keyword>
<evidence type="ECO:0000313" key="10">
    <source>
        <dbReference type="EMBL" id="RSH91483.1"/>
    </source>
</evidence>
<feature type="transmembrane region" description="Helical" evidence="9">
    <location>
        <begin position="68"/>
        <end position="87"/>
    </location>
</feature>
<keyword evidence="2" id="KW-0813">Transport</keyword>
<evidence type="ECO:0000313" key="11">
    <source>
        <dbReference type="Proteomes" id="UP000279259"/>
    </source>
</evidence>
<feature type="region of interest" description="Disordered" evidence="8">
    <location>
        <begin position="481"/>
        <end position="533"/>
    </location>
</feature>
<protein>
    <submittedName>
        <fullName evidence="10">Uncharacterized protein</fullName>
    </submittedName>
</protein>
<evidence type="ECO:0000256" key="3">
    <source>
        <dbReference type="ARBA" id="ARBA00022475"/>
    </source>
</evidence>
<dbReference type="AlphaFoldDB" id="A0A427YK58"/>
<sequence>MSYTPSDPHFIQNPDLDILSHRPHKSLKLLFQAFLATAVFRIWPTLLFMGGWSAGVVLVNLKTPVTLAVPNTMLTVLGVLLGLTLSYRTSSAYDRYWEGRRLWSQIILASRTWARVVWIHCPDSLLATPPTDPEAKARDETRAIIEKSTMVRMALAFAVAVKHYLRGEEGIFYEDLYHLVRFIPSLDFPSGIPSPAEANIGSDPTIRRVHRQDSVSSSSPSSDDFKSTFLPPGVALHPANDPPKFRWSDTFPTRFFVTRRYREKKAGRKLMRAKMRETREGGGVGRDVPLEVNMFMSAWIAAIQKRKTVDVSTVNSLLAAIQSMADALVGLERILTTPIPWSYSAHIWEVTYVYCLTLPFQLYGSGFGWVTVPATVITAYIVVGFAAIGAEIENPFGYDRNDLNLDHYTSGIIARELDAIIARPFAAPEEWVFSDKNMTFGPVSLPGPGVAAGMWMGLNARELEVAGTDVLRKSLAGRLGSITGSTGSGSPKGSTKRSQPKGLDASTMRKTGEIDDAVPSGALSRLDGSRTCE</sequence>
<keyword evidence="11" id="KW-1185">Reference proteome</keyword>